<reference evidence="2" key="1">
    <citation type="submission" date="2021-03" db="EMBL/GenBank/DDBJ databases">
        <authorList>
            <person name="Tran Van P."/>
        </authorList>
    </citation>
    <scope>NUCLEOTIDE SEQUENCE</scope>
</reference>
<gene>
    <name evidence="2" type="ORF">TPAB3V08_LOCUS9123</name>
</gene>
<dbReference type="Pfam" id="PF03378">
    <property type="entry name" value="CAS_CSE1"/>
    <property type="match status" value="1"/>
</dbReference>
<keyword evidence="3" id="KW-1185">Reference proteome</keyword>
<evidence type="ECO:0000259" key="1">
    <source>
        <dbReference type="Pfam" id="PF03378"/>
    </source>
</evidence>
<evidence type="ECO:0000313" key="2">
    <source>
        <dbReference type="EMBL" id="CAG2062171.1"/>
    </source>
</evidence>
<organism evidence="2 3">
    <name type="scientific">Timema podura</name>
    <name type="common">Walking stick</name>
    <dbReference type="NCBI Taxonomy" id="61482"/>
    <lineage>
        <taxon>Eukaryota</taxon>
        <taxon>Metazoa</taxon>
        <taxon>Ecdysozoa</taxon>
        <taxon>Arthropoda</taxon>
        <taxon>Hexapoda</taxon>
        <taxon>Insecta</taxon>
        <taxon>Pterygota</taxon>
        <taxon>Neoptera</taxon>
        <taxon>Polyneoptera</taxon>
        <taxon>Phasmatodea</taxon>
        <taxon>Timematodea</taxon>
        <taxon>Timematoidea</taxon>
        <taxon>Timematidae</taxon>
        <taxon>Timema</taxon>
    </lineage>
</organism>
<feature type="domain" description="Exportin-2 C-terminal" evidence="1">
    <location>
        <begin position="1"/>
        <end position="112"/>
    </location>
</feature>
<accession>A0ABN7P516</accession>
<dbReference type="InterPro" id="IPR005043">
    <property type="entry name" value="XPO2_C"/>
</dbReference>
<protein>
    <recommendedName>
        <fullName evidence="1">Exportin-2 C-terminal domain-containing protein</fullName>
    </recommendedName>
</protein>
<comment type="caution">
    <text evidence="2">The sequence shown here is derived from an EMBL/GenBank/DDBJ whole genome shotgun (WGS) entry which is preliminary data.</text>
</comment>
<dbReference type="EMBL" id="CAJPIN010018955">
    <property type="protein sequence ID" value="CAG2062171.1"/>
    <property type="molecule type" value="Genomic_DNA"/>
</dbReference>
<dbReference type="Gene3D" id="1.25.10.10">
    <property type="entry name" value="Leucine-rich Repeat Variant"/>
    <property type="match status" value="1"/>
</dbReference>
<sequence>MVDSIQQQMFRMVLERLFLQDIQKISGPVEKKVTAVGVTKMLCECPQFVDGPYSNMWAPLLQALVSFFELPEDKSLHPDDHFVEVDDAPGYQPSYSQLAFASKKEHDPLYGVDRIPNPQETGKGREFIYSPRSGGIDPFPKKFWVGETKHSAVLEVTADSSLLISLVDILLCYLANLVAEMGRGLFYHL</sequence>
<evidence type="ECO:0000313" key="3">
    <source>
        <dbReference type="Proteomes" id="UP001153148"/>
    </source>
</evidence>
<proteinExistence type="predicted"/>
<dbReference type="Proteomes" id="UP001153148">
    <property type="component" value="Unassembled WGS sequence"/>
</dbReference>
<dbReference type="InterPro" id="IPR016024">
    <property type="entry name" value="ARM-type_fold"/>
</dbReference>
<dbReference type="InterPro" id="IPR011989">
    <property type="entry name" value="ARM-like"/>
</dbReference>
<name>A0ABN7P516_TIMPD</name>
<dbReference type="SUPFAM" id="SSF48371">
    <property type="entry name" value="ARM repeat"/>
    <property type="match status" value="1"/>
</dbReference>